<evidence type="ECO:0000259" key="1">
    <source>
        <dbReference type="PROSITE" id="PS51725"/>
    </source>
</evidence>
<dbReference type="InterPro" id="IPR007138">
    <property type="entry name" value="ABM_dom"/>
</dbReference>
<name>A0A1I4TWU1_9BACT</name>
<dbReference type="Pfam" id="PF03992">
    <property type="entry name" value="ABM"/>
    <property type="match status" value="1"/>
</dbReference>
<feature type="domain" description="ABM" evidence="1">
    <location>
        <begin position="3"/>
        <end position="92"/>
    </location>
</feature>
<dbReference type="GO" id="GO:0004497">
    <property type="term" value="F:monooxygenase activity"/>
    <property type="evidence" value="ECO:0007669"/>
    <property type="project" value="UniProtKB-KW"/>
</dbReference>
<keyword evidence="3" id="KW-1185">Reference proteome</keyword>
<keyword evidence="2" id="KW-0503">Monooxygenase</keyword>
<dbReference type="RefSeq" id="WP_093394790.1">
    <property type="nucleotide sequence ID" value="NZ_FOUU01000004.1"/>
</dbReference>
<sequence>MAIKVFIERKIEPGREIDVHHALIKLRSRAMHAPGYISGETLRSYDDPHTYLVISTWNSVEEWKRWENNPERQAIEAEIAPYLTEPPKTRIFLYTA</sequence>
<dbReference type="OrthoDB" id="5405645at2"/>
<dbReference type="Gene3D" id="3.30.70.100">
    <property type="match status" value="1"/>
</dbReference>
<evidence type="ECO:0000313" key="3">
    <source>
        <dbReference type="Proteomes" id="UP000199611"/>
    </source>
</evidence>
<dbReference type="AlphaFoldDB" id="A0A1I4TWU1"/>
<dbReference type="STRING" id="39841.SAMN05660836_01571"/>
<dbReference type="EMBL" id="FOUU01000004">
    <property type="protein sequence ID" value="SFM81266.1"/>
    <property type="molecule type" value="Genomic_DNA"/>
</dbReference>
<gene>
    <name evidence="2" type="ORF">SAMN05660836_01571</name>
</gene>
<accession>A0A1I4TWU1</accession>
<keyword evidence="2" id="KW-0560">Oxidoreductase</keyword>
<protein>
    <submittedName>
        <fullName evidence="2">Quinol monooxygenase YgiN</fullName>
    </submittedName>
</protein>
<organism evidence="2 3">
    <name type="scientific">Thermodesulforhabdus norvegica</name>
    <dbReference type="NCBI Taxonomy" id="39841"/>
    <lineage>
        <taxon>Bacteria</taxon>
        <taxon>Pseudomonadati</taxon>
        <taxon>Thermodesulfobacteriota</taxon>
        <taxon>Syntrophobacteria</taxon>
        <taxon>Syntrophobacterales</taxon>
        <taxon>Thermodesulforhabdaceae</taxon>
        <taxon>Thermodesulforhabdus</taxon>
    </lineage>
</organism>
<dbReference type="SUPFAM" id="SSF54909">
    <property type="entry name" value="Dimeric alpha+beta barrel"/>
    <property type="match status" value="1"/>
</dbReference>
<dbReference type="PROSITE" id="PS51725">
    <property type="entry name" value="ABM"/>
    <property type="match status" value="1"/>
</dbReference>
<dbReference type="Proteomes" id="UP000199611">
    <property type="component" value="Unassembled WGS sequence"/>
</dbReference>
<reference evidence="2 3" key="1">
    <citation type="submission" date="2016-10" db="EMBL/GenBank/DDBJ databases">
        <authorList>
            <person name="de Groot N.N."/>
        </authorList>
    </citation>
    <scope>NUCLEOTIDE SEQUENCE [LARGE SCALE GENOMIC DNA]</scope>
    <source>
        <strain evidence="2 3">DSM 9990</strain>
    </source>
</reference>
<dbReference type="InterPro" id="IPR011008">
    <property type="entry name" value="Dimeric_a/b-barrel"/>
</dbReference>
<evidence type="ECO:0000313" key="2">
    <source>
        <dbReference type="EMBL" id="SFM81266.1"/>
    </source>
</evidence>
<proteinExistence type="predicted"/>